<proteinExistence type="predicted"/>
<dbReference type="EMBL" id="JBHMBL010000001">
    <property type="protein sequence ID" value="MFB9641472.1"/>
    <property type="molecule type" value="Genomic_DNA"/>
</dbReference>
<sequence>MRQVDGARADLILDPASETVARDLAAGESSCCSFFTFEFESAADSLTMRITVPEQHTAVLEALVAAATRDAGLTAEGAA</sequence>
<evidence type="ECO:0000313" key="1">
    <source>
        <dbReference type="EMBL" id="MFB9641472.1"/>
    </source>
</evidence>
<organism evidence="1 2">
    <name type="scientific">Agromyces lapidis</name>
    <dbReference type="NCBI Taxonomy" id="279574"/>
    <lineage>
        <taxon>Bacteria</taxon>
        <taxon>Bacillati</taxon>
        <taxon>Actinomycetota</taxon>
        <taxon>Actinomycetes</taxon>
        <taxon>Micrococcales</taxon>
        <taxon>Microbacteriaceae</taxon>
        <taxon>Agromyces</taxon>
    </lineage>
</organism>
<dbReference type="RefSeq" id="WP_212277253.1">
    <property type="nucleotide sequence ID" value="NZ_BAAANI010000006.1"/>
</dbReference>
<name>A0ABV5SMB5_9MICO</name>
<accession>A0ABV5SMB5</accession>
<evidence type="ECO:0000313" key="2">
    <source>
        <dbReference type="Proteomes" id="UP001589667"/>
    </source>
</evidence>
<protein>
    <submittedName>
        <fullName evidence="1">Uncharacterized protein</fullName>
    </submittedName>
</protein>
<dbReference type="Proteomes" id="UP001589667">
    <property type="component" value="Unassembled WGS sequence"/>
</dbReference>
<comment type="caution">
    <text evidence="1">The sequence shown here is derived from an EMBL/GenBank/DDBJ whole genome shotgun (WGS) entry which is preliminary data.</text>
</comment>
<gene>
    <name evidence="1" type="ORF">ACFFQV_04110</name>
</gene>
<reference evidence="1 2" key="1">
    <citation type="submission" date="2024-09" db="EMBL/GenBank/DDBJ databases">
        <authorList>
            <person name="Sun Q."/>
            <person name="Mori K."/>
        </authorList>
    </citation>
    <scope>NUCLEOTIDE SEQUENCE [LARGE SCALE GENOMIC DNA]</scope>
    <source>
        <strain evidence="1 2">JCM 14321</strain>
    </source>
</reference>
<keyword evidence="2" id="KW-1185">Reference proteome</keyword>